<dbReference type="InterPro" id="IPR028994">
    <property type="entry name" value="Integrin_alpha_N"/>
</dbReference>
<dbReference type="Gene3D" id="2.60.120.260">
    <property type="entry name" value="Galactose-binding domain-like"/>
    <property type="match status" value="3"/>
</dbReference>
<dbReference type="InterPro" id="IPR003305">
    <property type="entry name" value="CenC_carb-bd"/>
</dbReference>
<dbReference type="AlphaFoldDB" id="A0A2H0TPX3"/>
<dbReference type="GO" id="GO:0016798">
    <property type="term" value="F:hydrolase activity, acting on glycosyl bonds"/>
    <property type="evidence" value="ECO:0007669"/>
    <property type="project" value="InterPro"/>
</dbReference>
<evidence type="ECO:0000256" key="2">
    <source>
        <dbReference type="ARBA" id="ARBA00022801"/>
    </source>
</evidence>
<dbReference type="EMBL" id="PFCB01000027">
    <property type="protein sequence ID" value="PIR74210.1"/>
    <property type="molecule type" value="Genomic_DNA"/>
</dbReference>
<sequence>MKHLLTLTTLLTLALLPAAADAAFTPSQIDQEAGNSNGALFADLNNDGIDDLLVLKRGANAVYYRNQAGGFVLQPNHSLSESEHMSLSAVAADYDNDGVTDVFVAEYGADNALYHGTGNGNFEKIAEPFSNDPGFSKEVVWVDIDADADLDLVIGNSFGSVMVYVNQGNGTLVKDNDHQFAAARRMSHVLVIDMNGDSAPDVLFAGAGMSLFLNNGNGGYDRSPAFGTLNNVLIHDIAVADHNADGLPDVIALHGIRKQTVFVQQQDGQYVTEQLALEPRMYTRVGWIDFDGDNDADLIAIDVLGKAHGLYMNENGAYVLQAQSELSAIQSRLSAVVLHDVDADGDIDVYLTNPTNGANTLLTNLADYGRLVLDGNMEQPATGSWGSYGLQMYEKNVDAHTGLQSMHLLTLGSGGGFQQRGLAVHAGQWYKFGFYYKLVKGDFRVRLGIHTSNADFENKQFATTQPTGGWVYYERYFQIPDTFDSDFRLVFSVRDGDVFVDDVVIESTMAPSLIRDGNMDAAHTSYWLPYGVPDMLEKQDESGNRYLFVEHFNGSAGTFQNSISIEQGASYLLRYRYRFPVGERLRPVLNIRNISRQGDFEGIYKDLPHTAAGEWSWYQRQIVIPENAGSEMRLFFTMRSGANATGQFSLDDVTLESFASETLLDGDMEDPDLASWSDYGAIGTKQKVQDQSHAGLQALYIARAIGVEDNMGIQQTRLRVEPNTQYRLRFWYKSDTTIIPRLGNSDSNNDFESALVYLTPQSDWHEYERVFTTPAIINNTDFRFVLLVDRFSYEVPSVGPYEQMLVDADYTVFIDGVPTEGLGPEDINAIEPPNQHVWLDDVILEAL</sequence>
<dbReference type="InterPro" id="IPR008979">
    <property type="entry name" value="Galactose-bd-like_sf"/>
</dbReference>
<feature type="chain" id="PRO_5013943820" description="CBM-cenC domain-containing protein" evidence="3">
    <location>
        <begin position="23"/>
        <end position="847"/>
    </location>
</feature>
<dbReference type="Gene3D" id="2.130.10.130">
    <property type="entry name" value="Integrin alpha, N-terminal"/>
    <property type="match status" value="2"/>
</dbReference>
<feature type="domain" description="CBM-cenC" evidence="4">
    <location>
        <begin position="371"/>
        <end position="493"/>
    </location>
</feature>
<dbReference type="PANTHER" id="PTHR44103:SF1">
    <property type="entry name" value="PROPROTEIN CONVERTASE P"/>
    <property type="match status" value="1"/>
</dbReference>
<gene>
    <name evidence="5" type="ORF">COU35_03670</name>
</gene>
<evidence type="ECO:0000256" key="3">
    <source>
        <dbReference type="SAM" id="SignalP"/>
    </source>
</evidence>
<dbReference type="Pfam" id="PF02018">
    <property type="entry name" value="CBM_4_9"/>
    <property type="match status" value="2"/>
</dbReference>
<evidence type="ECO:0000313" key="6">
    <source>
        <dbReference type="Proteomes" id="UP000230154"/>
    </source>
</evidence>
<evidence type="ECO:0000313" key="5">
    <source>
        <dbReference type="EMBL" id="PIR74210.1"/>
    </source>
</evidence>
<dbReference type="InterPro" id="IPR013517">
    <property type="entry name" value="FG-GAP"/>
</dbReference>
<dbReference type="PANTHER" id="PTHR44103">
    <property type="entry name" value="PROPROTEIN CONVERTASE P"/>
    <property type="match status" value="1"/>
</dbReference>
<organism evidence="5 6">
    <name type="scientific">Candidatus Magasanikbacteria bacterium CG10_big_fil_rev_8_21_14_0_10_47_10</name>
    <dbReference type="NCBI Taxonomy" id="1974652"/>
    <lineage>
        <taxon>Bacteria</taxon>
        <taxon>Candidatus Magasanikiibacteriota</taxon>
    </lineage>
</organism>
<reference evidence="6" key="1">
    <citation type="submission" date="2017-09" db="EMBL/GenBank/DDBJ databases">
        <title>Depth-based differentiation of microbial function through sediment-hosted aquifers and enrichment of novel symbionts in the deep terrestrial subsurface.</title>
        <authorList>
            <person name="Probst A.J."/>
            <person name="Ladd B."/>
            <person name="Jarett J.K."/>
            <person name="Geller-Mcgrath D.E."/>
            <person name="Sieber C.M.K."/>
            <person name="Emerson J.B."/>
            <person name="Anantharaman K."/>
            <person name="Thomas B.C."/>
            <person name="Malmstrom R."/>
            <person name="Stieglmeier M."/>
            <person name="Klingl A."/>
            <person name="Woyke T."/>
            <person name="Ryan C.M."/>
            <person name="Banfield J.F."/>
        </authorList>
    </citation>
    <scope>NUCLEOTIDE SEQUENCE [LARGE SCALE GENOMIC DNA]</scope>
</reference>
<dbReference type="SUPFAM" id="SSF69318">
    <property type="entry name" value="Integrin alpha N-terminal domain"/>
    <property type="match status" value="1"/>
</dbReference>
<proteinExistence type="predicted"/>
<comment type="caution">
    <text evidence="5">The sequence shown here is derived from an EMBL/GenBank/DDBJ whole genome shotgun (WGS) entry which is preliminary data.</text>
</comment>
<feature type="signal peptide" evidence="3">
    <location>
        <begin position="1"/>
        <end position="22"/>
    </location>
</feature>
<dbReference type="SUPFAM" id="SSF49785">
    <property type="entry name" value="Galactose-binding domain-like"/>
    <property type="match status" value="2"/>
</dbReference>
<keyword evidence="1 3" id="KW-0732">Signal</keyword>
<evidence type="ECO:0000256" key="1">
    <source>
        <dbReference type="ARBA" id="ARBA00022729"/>
    </source>
</evidence>
<dbReference type="Pfam" id="PF13517">
    <property type="entry name" value="FG-GAP_3"/>
    <property type="match status" value="2"/>
</dbReference>
<protein>
    <recommendedName>
        <fullName evidence="4">CBM-cenC domain-containing protein</fullName>
    </recommendedName>
</protein>
<feature type="domain" description="CBM-cenC" evidence="4">
    <location>
        <begin position="661"/>
        <end position="785"/>
    </location>
</feature>
<name>A0A2H0TPX3_9BACT</name>
<keyword evidence="2" id="KW-0378">Hydrolase</keyword>
<accession>A0A2H0TPX3</accession>
<dbReference type="Proteomes" id="UP000230154">
    <property type="component" value="Unassembled WGS sequence"/>
</dbReference>
<evidence type="ECO:0000259" key="4">
    <source>
        <dbReference type="Pfam" id="PF02018"/>
    </source>
</evidence>